<accession>A0AAE0G8A7</accession>
<evidence type="ECO:0000313" key="3">
    <source>
        <dbReference type="Proteomes" id="UP001190700"/>
    </source>
</evidence>
<sequence>MADINQTGTVGSIDGIDPTTKPPPPVEGETLARQQEVLLMIVQIGRAHRAKKKSYEDPGPTTGGTVLDDYADGPRPPGAQGLMATGSLFYNQRSNSPGWRREIARNLENEAWAQAGAVTQAATQAVTQAATQAVSQAATQAATQAVSQAATQSVVQSVTQVVTQVVTQAAIQAVTQAATQAATQAVKAMKMLVECLRSPQASRD</sequence>
<gene>
    <name evidence="2" type="ORF">CYMTET_19010</name>
</gene>
<feature type="compositionally biased region" description="Polar residues" evidence="1">
    <location>
        <begin position="1"/>
        <end position="10"/>
    </location>
</feature>
<feature type="region of interest" description="Disordered" evidence="1">
    <location>
        <begin position="1"/>
        <end position="28"/>
    </location>
</feature>
<evidence type="ECO:0000313" key="2">
    <source>
        <dbReference type="EMBL" id="KAK3272706.1"/>
    </source>
</evidence>
<proteinExistence type="predicted"/>
<name>A0AAE0G8A7_9CHLO</name>
<evidence type="ECO:0000256" key="1">
    <source>
        <dbReference type="SAM" id="MobiDB-lite"/>
    </source>
</evidence>
<dbReference type="AlphaFoldDB" id="A0AAE0G8A7"/>
<dbReference type="Proteomes" id="UP001190700">
    <property type="component" value="Unassembled WGS sequence"/>
</dbReference>
<dbReference type="EMBL" id="LGRX02008825">
    <property type="protein sequence ID" value="KAK3272706.1"/>
    <property type="molecule type" value="Genomic_DNA"/>
</dbReference>
<comment type="caution">
    <text evidence="2">The sequence shown here is derived from an EMBL/GenBank/DDBJ whole genome shotgun (WGS) entry which is preliminary data.</text>
</comment>
<reference evidence="2 3" key="1">
    <citation type="journal article" date="2015" name="Genome Biol. Evol.">
        <title>Comparative Genomics of a Bacterivorous Green Alga Reveals Evolutionary Causalities and Consequences of Phago-Mixotrophic Mode of Nutrition.</title>
        <authorList>
            <person name="Burns J.A."/>
            <person name="Paasch A."/>
            <person name="Narechania A."/>
            <person name="Kim E."/>
        </authorList>
    </citation>
    <scope>NUCLEOTIDE SEQUENCE [LARGE SCALE GENOMIC DNA]</scope>
    <source>
        <strain evidence="2 3">PLY_AMNH</strain>
    </source>
</reference>
<organism evidence="2 3">
    <name type="scientific">Cymbomonas tetramitiformis</name>
    <dbReference type="NCBI Taxonomy" id="36881"/>
    <lineage>
        <taxon>Eukaryota</taxon>
        <taxon>Viridiplantae</taxon>
        <taxon>Chlorophyta</taxon>
        <taxon>Pyramimonadophyceae</taxon>
        <taxon>Pyramimonadales</taxon>
        <taxon>Pyramimonadaceae</taxon>
        <taxon>Cymbomonas</taxon>
    </lineage>
</organism>
<keyword evidence="3" id="KW-1185">Reference proteome</keyword>
<feature type="region of interest" description="Disordered" evidence="1">
    <location>
        <begin position="49"/>
        <end position="83"/>
    </location>
</feature>
<protein>
    <submittedName>
        <fullName evidence="2">Uncharacterized protein</fullName>
    </submittedName>
</protein>